<dbReference type="STRING" id="1817760.A2151_02025"/>
<name>A0A1F6TLM0_9PROT</name>
<feature type="transmembrane region" description="Helical" evidence="12">
    <location>
        <begin position="264"/>
        <end position="284"/>
    </location>
</feature>
<evidence type="ECO:0000256" key="7">
    <source>
        <dbReference type="ARBA" id="ARBA00023010"/>
    </source>
</evidence>
<organism evidence="14 15">
    <name type="scientific">Candidatus Muproteobacteria bacterium RBG_16_65_34</name>
    <dbReference type="NCBI Taxonomy" id="1817760"/>
    <lineage>
        <taxon>Bacteria</taxon>
        <taxon>Pseudomonadati</taxon>
        <taxon>Pseudomonadota</taxon>
        <taxon>Candidatus Muproteobacteria</taxon>
    </lineage>
</organism>
<feature type="domain" description="Protein export membrane protein SecD/SecF C-terminal" evidence="13">
    <location>
        <begin position="144"/>
        <end position="318"/>
    </location>
</feature>
<comment type="subcellular location">
    <subcellularLocation>
        <location evidence="1 12">Cell membrane</location>
        <topology evidence="1 12">Multi-pass membrane protein</topology>
    </subcellularLocation>
</comment>
<dbReference type="NCBIfam" id="TIGR00966">
    <property type="entry name" value="transloc_SecF"/>
    <property type="match status" value="1"/>
</dbReference>
<keyword evidence="3 12" id="KW-1003">Cell membrane</keyword>
<evidence type="ECO:0000313" key="15">
    <source>
        <dbReference type="Proteomes" id="UP000178885"/>
    </source>
</evidence>
<dbReference type="Pfam" id="PF02355">
    <property type="entry name" value="SecD_SecF_C"/>
    <property type="match status" value="1"/>
</dbReference>
<dbReference type="InterPro" id="IPR022645">
    <property type="entry name" value="SecD/SecF_bac"/>
</dbReference>
<dbReference type="Proteomes" id="UP000178885">
    <property type="component" value="Unassembled WGS sequence"/>
</dbReference>
<keyword evidence="4 12" id="KW-0812">Transmembrane</keyword>
<feature type="transmembrane region" description="Helical" evidence="12">
    <location>
        <begin position="215"/>
        <end position="237"/>
    </location>
</feature>
<evidence type="ECO:0000256" key="9">
    <source>
        <dbReference type="ARBA" id="ARBA00059018"/>
    </source>
</evidence>
<dbReference type="InterPro" id="IPR055344">
    <property type="entry name" value="SecD_SecF_C_bact"/>
</dbReference>
<dbReference type="PANTHER" id="PTHR30081">
    <property type="entry name" value="PROTEIN-EXPORT MEMBRANE PROTEIN SEC"/>
    <property type="match status" value="1"/>
</dbReference>
<feature type="transmembrane region" description="Helical" evidence="12">
    <location>
        <begin position="21"/>
        <end position="43"/>
    </location>
</feature>
<dbReference type="GO" id="GO:0005886">
    <property type="term" value="C:plasma membrane"/>
    <property type="evidence" value="ECO:0007669"/>
    <property type="project" value="UniProtKB-SubCell"/>
</dbReference>
<feature type="transmembrane region" description="Helical" evidence="12">
    <location>
        <begin position="189"/>
        <end position="209"/>
    </location>
</feature>
<dbReference type="PANTHER" id="PTHR30081:SF8">
    <property type="entry name" value="PROTEIN TRANSLOCASE SUBUNIT SECF"/>
    <property type="match status" value="1"/>
</dbReference>
<comment type="similarity">
    <text evidence="12">Belongs to the SecD/SecF family. SecF subfamily.</text>
</comment>
<evidence type="ECO:0000313" key="14">
    <source>
        <dbReference type="EMBL" id="OGI46012.1"/>
    </source>
</evidence>
<proteinExistence type="inferred from homology"/>
<accession>A0A1F6TLM0</accession>
<evidence type="ECO:0000256" key="11">
    <source>
        <dbReference type="ARBA" id="ARBA00061053"/>
    </source>
</evidence>
<evidence type="ECO:0000256" key="3">
    <source>
        <dbReference type="ARBA" id="ARBA00022475"/>
    </source>
</evidence>
<feature type="transmembrane region" description="Helical" evidence="12">
    <location>
        <begin position="165"/>
        <end position="182"/>
    </location>
</feature>
<comment type="subunit">
    <text evidence="12">Forms a complex with SecD. Part of the essential Sec protein translocation apparatus which comprises SecA, SecYEG and auxiliary proteins SecDF-YajC and YidC.</text>
</comment>
<evidence type="ECO:0000256" key="8">
    <source>
        <dbReference type="ARBA" id="ARBA00023136"/>
    </source>
</evidence>
<dbReference type="InterPro" id="IPR048634">
    <property type="entry name" value="SecD_SecF_C"/>
</dbReference>
<dbReference type="PRINTS" id="PR01755">
    <property type="entry name" value="SECFTRNLCASE"/>
</dbReference>
<dbReference type="Pfam" id="PF07549">
    <property type="entry name" value="Sec_GG"/>
    <property type="match status" value="1"/>
</dbReference>
<dbReference type="InterPro" id="IPR022646">
    <property type="entry name" value="SecD/SecF_CS"/>
</dbReference>
<dbReference type="Gene3D" id="1.20.1640.10">
    <property type="entry name" value="Multidrug efflux transporter AcrB transmembrane domain"/>
    <property type="match status" value="1"/>
</dbReference>
<dbReference type="HAMAP" id="MF_01464_B">
    <property type="entry name" value="SecF_B"/>
    <property type="match status" value="1"/>
</dbReference>
<dbReference type="FunFam" id="1.20.1640.10:FF:000024">
    <property type="entry name" value="Multifunctional fusion protein"/>
    <property type="match status" value="1"/>
</dbReference>
<dbReference type="InterPro" id="IPR005665">
    <property type="entry name" value="SecF_bac"/>
</dbReference>
<protein>
    <recommendedName>
        <fullName evidence="12">Protein-export membrane protein SecF</fullName>
    </recommendedName>
</protein>
<evidence type="ECO:0000259" key="13">
    <source>
        <dbReference type="Pfam" id="PF02355"/>
    </source>
</evidence>
<reference evidence="14 15" key="1">
    <citation type="journal article" date="2016" name="Nat. Commun.">
        <title>Thousands of microbial genomes shed light on interconnected biogeochemical processes in an aquifer system.</title>
        <authorList>
            <person name="Anantharaman K."/>
            <person name="Brown C.T."/>
            <person name="Hug L.A."/>
            <person name="Sharon I."/>
            <person name="Castelle C.J."/>
            <person name="Probst A.J."/>
            <person name="Thomas B.C."/>
            <person name="Singh A."/>
            <person name="Wilkins M.J."/>
            <person name="Karaoz U."/>
            <person name="Brodie E.L."/>
            <person name="Williams K.H."/>
            <person name="Hubbard S.S."/>
            <person name="Banfield J.F."/>
        </authorList>
    </citation>
    <scope>NUCLEOTIDE SEQUENCE [LARGE SCALE GENOMIC DNA]</scope>
</reference>
<comment type="similarity">
    <text evidence="10">In the C-terminal section; belongs to the SecD/SecF family. SecF subfamily.</text>
</comment>
<evidence type="ECO:0000256" key="2">
    <source>
        <dbReference type="ARBA" id="ARBA00022448"/>
    </source>
</evidence>
<dbReference type="GO" id="GO:0006605">
    <property type="term" value="P:protein targeting"/>
    <property type="evidence" value="ECO:0007669"/>
    <property type="project" value="UniProtKB-UniRule"/>
</dbReference>
<dbReference type="AlphaFoldDB" id="A0A1F6TLM0"/>
<keyword evidence="5 12" id="KW-0653">Protein transport</keyword>
<dbReference type="InterPro" id="IPR022813">
    <property type="entry name" value="SecD/SecF_arch_bac"/>
</dbReference>
<dbReference type="NCBIfam" id="TIGR00916">
    <property type="entry name" value="2A0604s01"/>
    <property type="match status" value="1"/>
</dbReference>
<comment type="function">
    <text evidence="9 12">Part of the Sec protein translocase complex. Interacts with the SecYEG preprotein conducting channel. SecDF uses the proton motive force (PMF) to complete protein translocation after the ATP-dependent function of SecA.</text>
</comment>
<dbReference type="GO" id="GO:0015450">
    <property type="term" value="F:protein-transporting ATPase activity"/>
    <property type="evidence" value="ECO:0007669"/>
    <property type="project" value="InterPro"/>
</dbReference>
<keyword evidence="8 12" id="KW-0472">Membrane</keyword>
<feature type="transmembrane region" description="Helical" evidence="12">
    <location>
        <begin position="296"/>
        <end position="320"/>
    </location>
</feature>
<dbReference type="EMBL" id="MFSU01000090">
    <property type="protein sequence ID" value="OGI46012.1"/>
    <property type="molecule type" value="Genomic_DNA"/>
</dbReference>
<keyword evidence="7 12" id="KW-0811">Translocation</keyword>
<keyword evidence="2 12" id="KW-0813">Transport</keyword>
<evidence type="ECO:0000256" key="4">
    <source>
        <dbReference type="ARBA" id="ARBA00022692"/>
    </source>
</evidence>
<comment type="similarity">
    <text evidence="11">In the N-terminal section; belongs to the SecD/SecF family. SecD subfamily.</text>
</comment>
<dbReference type="SUPFAM" id="SSF82866">
    <property type="entry name" value="Multidrug efflux transporter AcrB transmembrane domain"/>
    <property type="match status" value="1"/>
</dbReference>
<dbReference type="GO" id="GO:0043952">
    <property type="term" value="P:protein transport by the Sec complex"/>
    <property type="evidence" value="ECO:0007669"/>
    <property type="project" value="UniProtKB-UniRule"/>
</dbReference>
<evidence type="ECO:0000256" key="6">
    <source>
        <dbReference type="ARBA" id="ARBA00022989"/>
    </source>
</evidence>
<evidence type="ECO:0000256" key="12">
    <source>
        <dbReference type="HAMAP-Rule" id="MF_01464"/>
    </source>
</evidence>
<gene>
    <name evidence="12" type="primary">secF</name>
    <name evidence="14" type="ORF">A2151_02025</name>
</gene>
<comment type="caution">
    <text evidence="14">The sequence shown here is derived from an EMBL/GenBank/DDBJ whole genome shotgun (WGS) entry which is preliminary data.</text>
</comment>
<sequence>MEIFKRETRVDFIGKRRISMTVSMLLNLATLAALVIFGLNFGLDFTGGTLVELNYTQPADVTEVRKALVDKGFGDAVVQRFGTARDLMVRLPVRGDEGKGAAVVSAKLVETLRAALDEREVESRPGQAQKCLGRDSKAPPAACQVQVKRVEFVGPQVGRELAEKGALALIFAAIGILIYVIVRFEWRFAVGAIAATAHDVFLVFGFFAFTQMEFSLSVLAAILAVLGYSLNDTVVVFDRIRENFRKMRKSTVPEIMNASLNQTLSRTIITSGTTLLTMLALFFYGGEILRGFSAAMLVGIAVGTYSSIFIATPVTLALGITREDMLPVKKEGAADTTP</sequence>
<dbReference type="GO" id="GO:0065002">
    <property type="term" value="P:intracellular protein transmembrane transport"/>
    <property type="evidence" value="ECO:0007669"/>
    <property type="project" value="UniProtKB-UniRule"/>
</dbReference>
<evidence type="ECO:0000256" key="10">
    <source>
        <dbReference type="ARBA" id="ARBA00060856"/>
    </source>
</evidence>
<keyword evidence="6 12" id="KW-1133">Transmembrane helix</keyword>
<evidence type="ECO:0000256" key="1">
    <source>
        <dbReference type="ARBA" id="ARBA00004651"/>
    </source>
</evidence>
<evidence type="ECO:0000256" key="5">
    <source>
        <dbReference type="ARBA" id="ARBA00022927"/>
    </source>
</evidence>